<dbReference type="GO" id="GO:0016846">
    <property type="term" value="F:carbon-sulfur lyase activity"/>
    <property type="evidence" value="ECO:0007669"/>
    <property type="project" value="InterPro"/>
</dbReference>
<dbReference type="InterPro" id="IPR006913">
    <property type="entry name" value="CENP-V/GFA"/>
</dbReference>
<organism evidence="6 7">
    <name type="scientific">Cladosporium halotolerans</name>
    <dbReference type="NCBI Taxonomy" id="1052096"/>
    <lineage>
        <taxon>Eukaryota</taxon>
        <taxon>Fungi</taxon>
        <taxon>Dikarya</taxon>
        <taxon>Ascomycota</taxon>
        <taxon>Pezizomycotina</taxon>
        <taxon>Dothideomycetes</taxon>
        <taxon>Dothideomycetidae</taxon>
        <taxon>Cladosporiales</taxon>
        <taxon>Cladosporiaceae</taxon>
        <taxon>Cladosporium</taxon>
    </lineage>
</organism>
<feature type="domain" description="CENP-V/GFA" evidence="5">
    <location>
        <begin position="8"/>
        <end position="126"/>
    </location>
</feature>
<dbReference type="PANTHER" id="PTHR33337:SF40">
    <property type="entry name" value="CENP-V_GFA DOMAIN-CONTAINING PROTEIN-RELATED"/>
    <property type="match status" value="1"/>
</dbReference>
<dbReference type="Gene3D" id="3.90.1590.10">
    <property type="entry name" value="glutathione-dependent formaldehyde- activating enzyme (gfa)"/>
    <property type="match status" value="2"/>
</dbReference>
<comment type="similarity">
    <text evidence="1">Belongs to the Gfa family.</text>
</comment>
<evidence type="ECO:0000256" key="2">
    <source>
        <dbReference type="ARBA" id="ARBA00022723"/>
    </source>
</evidence>
<dbReference type="AlphaFoldDB" id="A0AB34KYX5"/>
<keyword evidence="4" id="KW-0456">Lyase</keyword>
<evidence type="ECO:0000256" key="1">
    <source>
        <dbReference type="ARBA" id="ARBA00005495"/>
    </source>
</evidence>
<evidence type="ECO:0000259" key="5">
    <source>
        <dbReference type="PROSITE" id="PS51891"/>
    </source>
</evidence>
<accession>A0AB34KYX5</accession>
<dbReference type="GO" id="GO:0046872">
    <property type="term" value="F:metal ion binding"/>
    <property type="evidence" value="ECO:0007669"/>
    <property type="project" value="UniProtKB-KW"/>
</dbReference>
<dbReference type="Proteomes" id="UP000803884">
    <property type="component" value="Unassembled WGS sequence"/>
</dbReference>
<dbReference type="GeneID" id="96003352"/>
<dbReference type="PANTHER" id="PTHR33337">
    <property type="entry name" value="GFA DOMAIN-CONTAINING PROTEIN"/>
    <property type="match status" value="1"/>
</dbReference>
<protein>
    <recommendedName>
        <fullName evidence="5">CENP-V/GFA domain-containing protein</fullName>
    </recommendedName>
</protein>
<evidence type="ECO:0000313" key="7">
    <source>
        <dbReference type="Proteomes" id="UP000803884"/>
    </source>
</evidence>
<evidence type="ECO:0000256" key="4">
    <source>
        <dbReference type="ARBA" id="ARBA00023239"/>
    </source>
</evidence>
<dbReference type="PROSITE" id="PS51891">
    <property type="entry name" value="CENP_V_GFA"/>
    <property type="match status" value="1"/>
</dbReference>
<evidence type="ECO:0000256" key="3">
    <source>
        <dbReference type="ARBA" id="ARBA00022833"/>
    </source>
</evidence>
<dbReference type="Pfam" id="PF04828">
    <property type="entry name" value="GFA"/>
    <property type="match status" value="2"/>
</dbReference>
<dbReference type="SUPFAM" id="SSF51316">
    <property type="entry name" value="Mss4-like"/>
    <property type="match status" value="2"/>
</dbReference>
<dbReference type="InterPro" id="IPR011057">
    <property type="entry name" value="Mss4-like_sf"/>
</dbReference>
<gene>
    <name evidence="6" type="ORF">WHR41_01908</name>
</gene>
<sequence length="388" mass="43127">MASESRTVKATCHCGEAVHEITLSSNAFPLPAWFCTCDSCRHMTGGMYLSCVFLPSSYKPSPALLGKLTAFEFSKTITQYFCKRCGAQMLVHCLGKFNAPETAEHWDALTGSLVQFDGVVDVKGYEYIVNTRDGGFTDFLHSTNDRALKRWPLDFDEGSELPLYWRPPKLAEPPAAIDRLPAHCKCKGVSFYITRPSQQPIPTDKSWPETLIPNYDQAQDLEDAAQESWWLRAKKGKFLAGLCACDTCRLVSGMDITAWAFVPAIDMTLDSEGKVPFTTDFGTLKSYNSGPGVTRHFCSRCGATVFYDHVDRNRMQLLDVAVGLLAAPEGARAESWLEWRTERVSFPEDAVGRARSLIEGLESGLRDFRERGYGRLGPAKEVSDALLV</sequence>
<keyword evidence="2" id="KW-0479">Metal-binding</keyword>
<comment type="caution">
    <text evidence="6">The sequence shown here is derived from an EMBL/GenBank/DDBJ whole genome shotgun (WGS) entry which is preliminary data.</text>
</comment>
<dbReference type="EMBL" id="JAAQHG020000005">
    <property type="protein sequence ID" value="KAL1589307.1"/>
    <property type="molecule type" value="Genomic_DNA"/>
</dbReference>
<evidence type="ECO:0000313" key="6">
    <source>
        <dbReference type="EMBL" id="KAL1589307.1"/>
    </source>
</evidence>
<proteinExistence type="inferred from homology"/>
<reference evidence="6 7" key="1">
    <citation type="journal article" date="2020" name="Microbiol. Resour. Announc.">
        <title>Draft Genome Sequence of a Cladosporium Species Isolated from the Mesophotic Ascidian Didemnum maculosum.</title>
        <authorList>
            <person name="Gioti A."/>
            <person name="Siaperas R."/>
            <person name="Nikolaivits E."/>
            <person name="Le Goff G."/>
            <person name="Ouazzani J."/>
            <person name="Kotoulas G."/>
            <person name="Topakas E."/>
        </authorList>
    </citation>
    <scope>NUCLEOTIDE SEQUENCE [LARGE SCALE GENOMIC DNA]</scope>
    <source>
        <strain evidence="6 7">TM138-S3</strain>
    </source>
</reference>
<keyword evidence="3" id="KW-0862">Zinc</keyword>
<name>A0AB34KYX5_9PEZI</name>
<dbReference type="RefSeq" id="XP_069232412.1">
    <property type="nucleotide sequence ID" value="XM_069370514.1"/>
</dbReference>
<keyword evidence="7" id="KW-1185">Reference proteome</keyword>